<organism evidence="3 4">
    <name type="scientific">Dermabacter vaginalis</name>
    <dbReference type="NCBI Taxonomy" id="1630135"/>
    <lineage>
        <taxon>Bacteria</taxon>
        <taxon>Bacillati</taxon>
        <taxon>Actinomycetota</taxon>
        <taxon>Actinomycetes</taxon>
        <taxon>Micrococcales</taxon>
        <taxon>Dermabacteraceae</taxon>
        <taxon>Dermabacter</taxon>
    </lineage>
</organism>
<dbReference type="Proteomes" id="UP000323865">
    <property type="component" value="Chromosome"/>
</dbReference>
<feature type="transmembrane region" description="Helical" evidence="2">
    <location>
        <begin position="149"/>
        <end position="173"/>
    </location>
</feature>
<feature type="transmembrane region" description="Helical" evidence="2">
    <location>
        <begin position="185"/>
        <end position="201"/>
    </location>
</feature>
<keyword evidence="2" id="KW-1133">Transmembrane helix</keyword>
<feature type="compositionally biased region" description="Polar residues" evidence="1">
    <location>
        <begin position="20"/>
        <end position="40"/>
    </location>
</feature>
<dbReference type="Pfam" id="PF09852">
    <property type="entry name" value="DUF2079"/>
    <property type="match status" value="1"/>
</dbReference>
<evidence type="ECO:0000256" key="1">
    <source>
        <dbReference type="SAM" id="MobiDB-lite"/>
    </source>
</evidence>
<name>A0ABX6A5S7_9MICO</name>
<evidence type="ECO:0000313" key="3">
    <source>
        <dbReference type="EMBL" id="QEU12561.1"/>
    </source>
</evidence>
<dbReference type="InterPro" id="IPR018650">
    <property type="entry name" value="STSV1_Orf64"/>
</dbReference>
<keyword evidence="2" id="KW-0472">Membrane</keyword>
<feature type="transmembrane region" description="Helical" evidence="2">
    <location>
        <begin position="232"/>
        <end position="261"/>
    </location>
</feature>
<keyword evidence="2" id="KW-0812">Transmembrane</keyword>
<gene>
    <name evidence="3" type="ORF">FOB48_09765</name>
</gene>
<feature type="transmembrane region" description="Helical" evidence="2">
    <location>
        <begin position="341"/>
        <end position="361"/>
    </location>
</feature>
<evidence type="ECO:0000256" key="2">
    <source>
        <dbReference type="SAM" id="Phobius"/>
    </source>
</evidence>
<keyword evidence="4" id="KW-1185">Reference proteome</keyword>
<evidence type="ECO:0000313" key="4">
    <source>
        <dbReference type="Proteomes" id="UP000323865"/>
    </source>
</evidence>
<feature type="transmembrane region" description="Helical" evidence="2">
    <location>
        <begin position="207"/>
        <end position="225"/>
    </location>
</feature>
<feature type="transmembrane region" description="Helical" evidence="2">
    <location>
        <begin position="75"/>
        <end position="96"/>
    </location>
</feature>
<feature type="transmembrane region" description="Helical" evidence="2">
    <location>
        <begin position="294"/>
        <end position="321"/>
    </location>
</feature>
<feature type="region of interest" description="Disordered" evidence="1">
    <location>
        <begin position="1"/>
        <end position="56"/>
    </location>
</feature>
<feature type="compositionally biased region" description="Basic and acidic residues" evidence="1">
    <location>
        <begin position="41"/>
        <end position="56"/>
    </location>
</feature>
<dbReference type="EMBL" id="CP044108">
    <property type="protein sequence ID" value="QEU12561.1"/>
    <property type="molecule type" value="Genomic_DNA"/>
</dbReference>
<feature type="transmembrane region" description="Helical" evidence="2">
    <location>
        <begin position="381"/>
        <end position="399"/>
    </location>
</feature>
<protein>
    <submittedName>
        <fullName evidence="3">DUF2079 domain-containing protein</fullName>
    </submittedName>
</protein>
<reference evidence="3 4" key="1">
    <citation type="submission" date="2019-09" db="EMBL/GenBank/DDBJ databases">
        <title>FDA dAtabase for Regulatory Grade micrObial Sequences (FDA-ARGOS): Supporting development and validation of Infectious Disease Dx tests.</title>
        <authorList>
            <person name="Sciortino C."/>
            <person name="Tallon L."/>
            <person name="Sadzewicz L."/>
            <person name="Vavikolanu K."/>
            <person name="Mehta A."/>
            <person name="Aluvathingal J."/>
            <person name="Nadendla S."/>
            <person name="Nandy P."/>
            <person name="Geyer C."/>
            <person name="Yan Y."/>
            <person name="Sichtig H."/>
        </authorList>
    </citation>
    <scope>NUCLEOTIDE SEQUENCE [LARGE SCALE GENOMIC DNA]</scope>
    <source>
        <strain evidence="3 4">FDAARGOS_640</strain>
    </source>
</reference>
<accession>A0ABX6A5S7</accession>
<proteinExistence type="predicted"/>
<sequence length="577" mass="63148">MRIVKTVPSKRMPGTMGRVTPSQPDAMSANSNANSTTTDIARTREKDTPSATRRVSEPRSRIDTFLDAVLDPRRLAPLGLALAATTLYGWLSMLQWDSFFFPSWDLGIFAEAVKEYAHFNAPIVPIKGDNFNLLGDHFHPVLALLAPLWWLWPSPAVLLWAQAAMFGASAYPLTRVAMAKLGPRLGMLSGASYAFSFGLQGSQNVQFHEYAFAVLFVSFGLAAFLEDRPKAALLWIGALVFVKEDLGLTVMMLGLAMAWMWRTPGPKAGSSSEKVRRSIAKLTSEKKPRSALLLAAWGLVWFGLATWVILPALSPASAYVYTENFAPITQVLAPLVKWQTVLMFVMFMGLVGVKSPLALGLLPTLAWRFLGSVEHYWTWQWHYNSFLMAIAFAALLATLPHVNGKVLTQLGELRERPVVPNTAKLWTKRLGVAASLASTAYLTTALPLTWVVTGGLDPNSEFANAAREAQAHVPEGVTVATDIRFMAPLIPTNDVQWMHGETQRAPECIAGVYGAREQEQFPGGWAAWANEKWPANATAKPEQLNGASVITSARKPYELVFANAYVQVACQGGPSSD</sequence>